<feature type="signal peptide" evidence="1">
    <location>
        <begin position="1"/>
        <end position="18"/>
    </location>
</feature>
<name>A0ABQ6MA55_9STRA</name>
<gene>
    <name evidence="2" type="ORF">TeGR_g13967</name>
</gene>
<feature type="chain" id="PRO_5046181888" evidence="1">
    <location>
        <begin position="19"/>
        <end position="214"/>
    </location>
</feature>
<sequence length="214" mass="23099">MALPLLILFLASISAVAPFPIPSRSSRIGSRYITLPPPSPDIPALTFWISVPVSGSGTESFHQPARLFRLGHKNELLELVGLSGLAAGQYEYCVESGMDYCQIDIFCSNGGLGAEFPAELFRGVEEEAGEKGDEEEGRGWPPVLSVDPDTGEQQMQFEFAVDGGGGVYEPYEVRVQAGEEGMAQLANEICPDVNMDTDSCLGLINKLEPFLPIQ</sequence>
<evidence type="ECO:0000313" key="3">
    <source>
        <dbReference type="Proteomes" id="UP001165060"/>
    </source>
</evidence>
<evidence type="ECO:0000313" key="2">
    <source>
        <dbReference type="EMBL" id="GMI22473.1"/>
    </source>
</evidence>
<evidence type="ECO:0000256" key="1">
    <source>
        <dbReference type="SAM" id="SignalP"/>
    </source>
</evidence>
<dbReference type="EMBL" id="BRYB01002604">
    <property type="protein sequence ID" value="GMI22473.1"/>
    <property type="molecule type" value="Genomic_DNA"/>
</dbReference>
<dbReference type="Proteomes" id="UP001165060">
    <property type="component" value="Unassembled WGS sequence"/>
</dbReference>
<comment type="caution">
    <text evidence="2">The sequence shown here is derived from an EMBL/GenBank/DDBJ whole genome shotgun (WGS) entry which is preliminary data.</text>
</comment>
<protein>
    <submittedName>
        <fullName evidence="2">Uncharacterized protein</fullName>
    </submittedName>
</protein>
<reference evidence="2 3" key="1">
    <citation type="journal article" date="2023" name="Commun. Biol.">
        <title>Genome analysis of Parmales, the sister group of diatoms, reveals the evolutionary specialization of diatoms from phago-mixotrophs to photoautotrophs.</title>
        <authorList>
            <person name="Ban H."/>
            <person name="Sato S."/>
            <person name="Yoshikawa S."/>
            <person name="Yamada K."/>
            <person name="Nakamura Y."/>
            <person name="Ichinomiya M."/>
            <person name="Sato N."/>
            <person name="Blanc-Mathieu R."/>
            <person name="Endo H."/>
            <person name="Kuwata A."/>
            <person name="Ogata H."/>
        </authorList>
    </citation>
    <scope>NUCLEOTIDE SEQUENCE [LARGE SCALE GENOMIC DNA]</scope>
</reference>
<keyword evidence="3" id="KW-1185">Reference proteome</keyword>
<accession>A0ABQ6MA55</accession>
<keyword evidence="1" id="KW-0732">Signal</keyword>
<organism evidence="2 3">
    <name type="scientific">Tetraparma gracilis</name>
    <dbReference type="NCBI Taxonomy" id="2962635"/>
    <lineage>
        <taxon>Eukaryota</taxon>
        <taxon>Sar</taxon>
        <taxon>Stramenopiles</taxon>
        <taxon>Ochrophyta</taxon>
        <taxon>Bolidophyceae</taxon>
        <taxon>Parmales</taxon>
        <taxon>Triparmaceae</taxon>
        <taxon>Tetraparma</taxon>
    </lineage>
</organism>
<proteinExistence type="predicted"/>